<name>A0A8J3JPH5_9ACTN</name>
<organism evidence="3 4">
    <name type="scientific">Catellatospora bangladeshensis</name>
    <dbReference type="NCBI Taxonomy" id="310355"/>
    <lineage>
        <taxon>Bacteria</taxon>
        <taxon>Bacillati</taxon>
        <taxon>Actinomycetota</taxon>
        <taxon>Actinomycetes</taxon>
        <taxon>Micromonosporales</taxon>
        <taxon>Micromonosporaceae</taxon>
        <taxon>Catellatospora</taxon>
    </lineage>
</organism>
<feature type="transmembrane region" description="Helical" evidence="2">
    <location>
        <begin position="45"/>
        <end position="69"/>
    </location>
</feature>
<evidence type="ECO:0000313" key="3">
    <source>
        <dbReference type="EMBL" id="GIF80934.1"/>
    </source>
</evidence>
<dbReference type="RefSeq" id="WP_203744990.1">
    <property type="nucleotide sequence ID" value="NZ_BONF01000011.1"/>
</dbReference>
<dbReference type="EMBL" id="BONF01000011">
    <property type="protein sequence ID" value="GIF80934.1"/>
    <property type="molecule type" value="Genomic_DNA"/>
</dbReference>
<evidence type="ECO:0000256" key="2">
    <source>
        <dbReference type="SAM" id="Phobius"/>
    </source>
</evidence>
<sequence>MSFDDLTAYYQANETVVTGLALLTLVGLMLLTANRMRKMSAHRATLLVANLLTVVAAGLATAVSASGMWKFFTDILGDSPLRYAFFWFIEVALFASALLARARLLRDPANATTGVDGIAVWVFAALTASLSATDADSFREVCLRLAAPLVAAWMWERALAAERNARTGTTNRRIHWTLTVERVFVWLHLAEAQGRDVTEVDRVRRRARLGRARLNLYLLQNKKKTSAWRLRRAHTKVIRRAMQAAEHTGLAAIPDAATEREAIQMYMATIYGIVDATSPQAVAHLNAWHTSPAPAVADDIDLSRDNAPTPAAVLAIPATVLPAKVNGQILPTSDAIGLELAADDPEAAQLAAERDRVPADATLQGHDDDPGAQADDDTNDDDDEDEEDDETILADDADTSAVAAMRRFWDAEVSQGRVPTGAKLSRAASVPPATGLGRRMRRRWIKELPEQARRPLAQAGDHR</sequence>
<evidence type="ECO:0008006" key="5">
    <source>
        <dbReference type="Google" id="ProtNLM"/>
    </source>
</evidence>
<keyword evidence="2" id="KW-0812">Transmembrane</keyword>
<dbReference type="AlphaFoldDB" id="A0A8J3JPH5"/>
<keyword evidence="2" id="KW-0472">Membrane</keyword>
<dbReference type="Proteomes" id="UP000601223">
    <property type="component" value="Unassembled WGS sequence"/>
</dbReference>
<keyword evidence="4" id="KW-1185">Reference proteome</keyword>
<feature type="compositionally biased region" description="Acidic residues" evidence="1">
    <location>
        <begin position="374"/>
        <end position="397"/>
    </location>
</feature>
<reference evidence="3 4" key="1">
    <citation type="submission" date="2021-01" db="EMBL/GenBank/DDBJ databases">
        <title>Whole genome shotgun sequence of Catellatospora bangladeshensis NBRC 107357.</title>
        <authorList>
            <person name="Komaki H."/>
            <person name="Tamura T."/>
        </authorList>
    </citation>
    <scope>NUCLEOTIDE SEQUENCE [LARGE SCALE GENOMIC DNA]</scope>
    <source>
        <strain evidence="3 4">NBRC 107357</strain>
    </source>
</reference>
<feature type="transmembrane region" description="Helical" evidence="2">
    <location>
        <begin position="15"/>
        <end position="33"/>
    </location>
</feature>
<keyword evidence="2" id="KW-1133">Transmembrane helix</keyword>
<feature type="region of interest" description="Disordered" evidence="1">
    <location>
        <begin position="413"/>
        <end position="441"/>
    </location>
</feature>
<feature type="transmembrane region" description="Helical" evidence="2">
    <location>
        <begin position="81"/>
        <end position="100"/>
    </location>
</feature>
<protein>
    <recommendedName>
        <fullName evidence="5">DUF2637 domain-containing protein</fullName>
    </recommendedName>
</protein>
<gene>
    <name evidence="3" type="ORF">Cba03nite_22830</name>
</gene>
<feature type="region of interest" description="Disordered" evidence="1">
    <location>
        <begin position="361"/>
        <end position="397"/>
    </location>
</feature>
<comment type="caution">
    <text evidence="3">The sequence shown here is derived from an EMBL/GenBank/DDBJ whole genome shotgun (WGS) entry which is preliminary data.</text>
</comment>
<proteinExistence type="predicted"/>
<evidence type="ECO:0000313" key="4">
    <source>
        <dbReference type="Proteomes" id="UP000601223"/>
    </source>
</evidence>
<evidence type="ECO:0000256" key="1">
    <source>
        <dbReference type="SAM" id="MobiDB-lite"/>
    </source>
</evidence>
<accession>A0A8J3JPH5</accession>